<evidence type="ECO:0000313" key="1">
    <source>
        <dbReference type="EMBL" id="KAF2183072.1"/>
    </source>
</evidence>
<protein>
    <submittedName>
        <fullName evidence="1">Uncharacterized protein</fullName>
    </submittedName>
</protein>
<sequence length="63" mass="7013">MTDLLLAISEAKSKLFAASPFPLNTQNCSRIRSVRILKRSCEQEIMGVYQGGICNSRNVIVQL</sequence>
<name>A0A6A6DXJ0_9PEZI</name>
<keyword evidence="2" id="KW-1185">Reference proteome</keyword>
<dbReference type="EMBL" id="ML994644">
    <property type="protein sequence ID" value="KAF2183072.1"/>
    <property type="molecule type" value="Genomic_DNA"/>
</dbReference>
<dbReference type="Proteomes" id="UP000800200">
    <property type="component" value="Unassembled WGS sequence"/>
</dbReference>
<proteinExistence type="predicted"/>
<organism evidence="1 2">
    <name type="scientific">Zopfia rhizophila CBS 207.26</name>
    <dbReference type="NCBI Taxonomy" id="1314779"/>
    <lineage>
        <taxon>Eukaryota</taxon>
        <taxon>Fungi</taxon>
        <taxon>Dikarya</taxon>
        <taxon>Ascomycota</taxon>
        <taxon>Pezizomycotina</taxon>
        <taxon>Dothideomycetes</taxon>
        <taxon>Dothideomycetes incertae sedis</taxon>
        <taxon>Zopfiaceae</taxon>
        <taxon>Zopfia</taxon>
    </lineage>
</organism>
<gene>
    <name evidence="1" type="ORF">K469DRAFT_711033</name>
</gene>
<reference evidence="1" key="1">
    <citation type="journal article" date="2020" name="Stud. Mycol.">
        <title>101 Dothideomycetes genomes: a test case for predicting lifestyles and emergence of pathogens.</title>
        <authorList>
            <person name="Haridas S."/>
            <person name="Albert R."/>
            <person name="Binder M."/>
            <person name="Bloem J."/>
            <person name="Labutti K."/>
            <person name="Salamov A."/>
            <person name="Andreopoulos B."/>
            <person name="Baker S."/>
            <person name="Barry K."/>
            <person name="Bills G."/>
            <person name="Bluhm B."/>
            <person name="Cannon C."/>
            <person name="Castanera R."/>
            <person name="Culley D."/>
            <person name="Daum C."/>
            <person name="Ezra D."/>
            <person name="Gonzalez J."/>
            <person name="Henrissat B."/>
            <person name="Kuo A."/>
            <person name="Liang C."/>
            <person name="Lipzen A."/>
            <person name="Lutzoni F."/>
            <person name="Magnuson J."/>
            <person name="Mondo S."/>
            <person name="Nolan M."/>
            <person name="Ohm R."/>
            <person name="Pangilinan J."/>
            <person name="Park H.-J."/>
            <person name="Ramirez L."/>
            <person name="Alfaro M."/>
            <person name="Sun H."/>
            <person name="Tritt A."/>
            <person name="Yoshinaga Y."/>
            <person name="Zwiers L.-H."/>
            <person name="Turgeon B."/>
            <person name="Goodwin S."/>
            <person name="Spatafora J."/>
            <person name="Crous P."/>
            <person name="Grigoriev I."/>
        </authorList>
    </citation>
    <scope>NUCLEOTIDE SEQUENCE</scope>
    <source>
        <strain evidence="1">CBS 207.26</strain>
    </source>
</reference>
<dbReference type="AlphaFoldDB" id="A0A6A6DXJ0"/>
<evidence type="ECO:0000313" key="2">
    <source>
        <dbReference type="Proteomes" id="UP000800200"/>
    </source>
</evidence>
<accession>A0A6A6DXJ0</accession>